<dbReference type="RefSeq" id="WP_026748714.1">
    <property type="nucleotide sequence ID" value="NZ_AP019840.1"/>
</dbReference>
<dbReference type="EMBL" id="AP019840">
    <property type="protein sequence ID" value="BBM53370.1"/>
    <property type="molecule type" value="Genomic_DNA"/>
</dbReference>
<sequence>MNNKELTQEDVNELLKDKEVLYLLEDLAEAKRINVDIDIKILIKKGKIFKKFYTTRKLINNRAK</sequence>
<organism evidence="1 2">
    <name type="scientific">Leptotrichia trevisanii</name>
    <dbReference type="NCBI Taxonomy" id="109328"/>
    <lineage>
        <taxon>Bacteria</taxon>
        <taxon>Fusobacteriati</taxon>
        <taxon>Fusobacteriota</taxon>
        <taxon>Fusobacteriia</taxon>
        <taxon>Fusobacteriales</taxon>
        <taxon>Leptotrichiaceae</taxon>
        <taxon>Leptotrichia</taxon>
    </lineage>
</organism>
<dbReference type="STRING" id="1122173.GCA_000482505_02396"/>
<evidence type="ECO:0000313" key="1">
    <source>
        <dbReference type="EMBL" id="BBM53370.1"/>
    </source>
</evidence>
<dbReference type="Proteomes" id="UP000321378">
    <property type="component" value="Chromosome"/>
</dbReference>
<accession>A0A510KNS8</accession>
<gene>
    <name evidence="1" type="ORF">JMUB3935_2357</name>
</gene>
<name>A0A510KNS8_9FUSO</name>
<dbReference type="AlphaFoldDB" id="A0A510KNS8"/>
<protein>
    <submittedName>
        <fullName evidence="1">Uncharacterized protein</fullName>
    </submittedName>
</protein>
<reference evidence="1 2" key="1">
    <citation type="submission" date="2019-07" db="EMBL/GenBank/DDBJ databases">
        <title>Complete Genome Sequence of Leptotrichia trevisanii Strain JMUB3935.</title>
        <authorList>
            <person name="Watanabe S."/>
            <person name="Cui L."/>
        </authorList>
    </citation>
    <scope>NUCLEOTIDE SEQUENCE [LARGE SCALE GENOMIC DNA]</scope>
    <source>
        <strain evidence="1 2">JMUB3935</strain>
    </source>
</reference>
<evidence type="ECO:0000313" key="2">
    <source>
        <dbReference type="Proteomes" id="UP000321378"/>
    </source>
</evidence>
<proteinExistence type="predicted"/>